<dbReference type="SUPFAM" id="SSF81321">
    <property type="entry name" value="Family A G protein-coupled receptor-like"/>
    <property type="match status" value="1"/>
</dbReference>
<dbReference type="InterPro" id="IPR017452">
    <property type="entry name" value="GPCR_Rhodpsn_7TM"/>
</dbReference>
<feature type="domain" description="G-protein coupled receptors family 1 profile" evidence="7">
    <location>
        <begin position="114"/>
        <end position="391"/>
    </location>
</feature>
<evidence type="ECO:0000256" key="1">
    <source>
        <dbReference type="ARBA" id="ARBA00004370"/>
    </source>
</evidence>
<dbReference type="PANTHER" id="PTHR46641:SF18">
    <property type="entry name" value="G-PROTEIN COUPLED RECEPTORS FAMILY 1 PROFILE DOMAIN-CONTAINING PROTEIN"/>
    <property type="match status" value="1"/>
</dbReference>
<feature type="transmembrane region" description="Helical" evidence="6">
    <location>
        <begin position="280"/>
        <end position="305"/>
    </location>
</feature>
<keyword evidence="8" id="KW-1185">Reference proteome</keyword>
<evidence type="ECO:0000313" key="8">
    <source>
        <dbReference type="Proteomes" id="UP000095287"/>
    </source>
</evidence>
<dbReference type="InterPro" id="IPR052954">
    <property type="entry name" value="GPCR-Ligand_Int"/>
</dbReference>
<evidence type="ECO:0000256" key="5">
    <source>
        <dbReference type="SAM" id="MobiDB-lite"/>
    </source>
</evidence>
<evidence type="ECO:0000256" key="6">
    <source>
        <dbReference type="SAM" id="Phobius"/>
    </source>
</evidence>
<feature type="transmembrane region" description="Helical" evidence="6">
    <location>
        <begin position="198"/>
        <end position="219"/>
    </location>
</feature>
<evidence type="ECO:0000256" key="2">
    <source>
        <dbReference type="ARBA" id="ARBA00022692"/>
    </source>
</evidence>
<protein>
    <submittedName>
        <fullName evidence="9">G_PROTEIN_RECEP_F1_2 domain-containing protein</fullName>
    </submittedName>
</protein>
<dbReference type="CDD" id="cd14978">
    <property type="entry name" value="7tmA_FMRFamide_R-like"/>
    <property type="match status" value="1"/>
</dbReference>
<dbReference type="WBParaSite" id="L893_g641.t1">
    <property type="protein sequence ID" value="L893_g641.t1"/>
    <property type="gene ID" value="L893_g641"/>
</dbReference>
<evidence type="ECO:0000256" key="3">
    <source>
        <dbReference type="ARBA" id="ARBA00022989"/>
    </source>
</evidence>
<keyword evidence="3 6" id="KW-1133">Transmembrane helix</keyword>
<sequence length="441" mass="49007">MEGEPQLKCLSSTPKTCSPDLKPRGEGKLAEMRALDFLVLEAWLPRSEALSTPFGLGNDDGGALRPPQRLLLLPDVPPGEPSDPPASVARLQGAEEKFLFIWVYPVLLLLSVFGNTMNVVLYHHPFLRSSSTVKLLLFRSKANLLFSLSLLPNFLYALSGFRRSPHLPYTVLDSDSLELFYWRTVKYMLFFSNVLNTASVWLTVCVTAHLLALVVWPLHAKDWLTMWRVHWLIFGVGVFSFGLHAIVVFFRDVTVSACPAAPEILVHHYLSLSWPVFDRVYYYLSACFVNILPLLILLVCCLWIGHSSMKRGKSSILVSTLTKKANGRHRCVLNLAAATTVCHLVFEFPSSAVQFLAAVSSAIDTNWRFQAIIAASNFLTILHASITFLLYTATSAKYRELALSLCGLRASYAPVPGSGQPLTTPKPRSQLVAPQDSDVQL</sequence>
<feature type="transmembrane region" description="Helical" evidence="6">
    <location>
        <begin position="99"/>
        <end position="121"/>
    </location>
</feature>
<comment type="subcellular location">
    <subcellularLocation>
        <location evidence="1">Membrane</location>
    </subcellularLocation>
</comment>
<feature type="region of interest" description="Disordered" evidence="5">
    <location>
        <begin position="1"/>
        <end position="25"/>
    </location>
</feature>
<feature type="transmembrane region" description="Helical" evidence="6">
    <location>
        <begin position="369"/>
        <end position="391"/>
    </location>
</feature>
<dbReference type="AlphaFoldDB" id="A0A1I8AJL6"/>
<organism evidence="8 9">
    <name type="scientific">Steinernema glaseri</name>
    <dbReference type="NCBI Taxonomy" id="37863"/>
    <lineage>
        <taxon>Eukaryota</taxon>
        <taxon>Metazoa</taxon>
        <taxon>Ecdysozoa</taxon>
        <taxon>Nematoda</taxon>
        <taxon>Chromadorea</taxon>
        <taxon>Rhabditida</taxon>
        <taxon>Tylenchina</taxon>
        <taxon>Panagrolaimomorpha</taxon>
        <taxon>Strongyloidoidea</taxon>
        <taxon>Steinernematidae</taxon>
        <taxon>Steinernema</taxon>
    </lineage>
</organism>
<accession>A0A1I8AJL6</accession>
<dbReference type="Proteomes" id="UP000095287">
    <property type="component" value="Unplaced"/>
</dbReference>
<keyword evidence="2 6" id="KW-0812">Transmembrane</keyword>
<name>A0A1I8AJL6_9BILA</name>
<dbReference type="Gene3D" id="1.20.1070.10">
    <property type="entry name" value="Rhodopsin 7-helix transmembrane proteins"/>
    <property type="match status" value="1"/>
</dbReference>
<feature type="transmembrane region" description="Helical" evidence="6">
    <location>
        <begin position="231"/>
        <end position="250"/>
    </location>
</feature>
<keyword evidence="4 6" id="KW-0472">Membrane</keyword>
<feature type="transmembrane region" description="Helical" evidence="6">
    <location>
        <begin position="331"/>
        <end position="349"/>
    </location>
</feature>
<dbReference type="GO" id="GO:0016020">
    <property type="term" value="C:membrane"/>
    <property type="evidence" value="ECO:0007669"/>
    <property type="project" value="UniProtKB-SubCell"/>
</dbReference>
<evidence type="ECO:0000259" key="7">
    <source>
        <dbReference type="PROSITE" id="PS50262"/>
    </source>
</evidence>
<evidence type="ECO:0000313" key="9">
    <source>
        <dbReference type="WBParaSite" id="L893_g641.t1"/>
    </source>
</evidence>
<feature type="region of interest" description="Disordered" evidence="5">
    <location>
        <begin position="419"/>
        <end position="441"/>
    </location>
</feature>
<evidence type="ECO:0000256" key="4">
    <source>
        <dbReference type="ARBA" id="ARBA00023136"/>
    </source>
</evidence>
<dbReference type="PANTHER" id="PTHR46641">
    <property type="entry name" value="FMRFAMIDE RECEPTOR-RELATED"/>
    <property type="match status" value="1"/>
</dbReference>
<reference evidence="9" key="1">
    <citation type="submission" date="2016-11" db="UniProtKB">
        <authorList>
            <consortium name="WormBaseParasite"/>
        </authorList>
    </citation>
    <scope>IDENTIFICATION</scope>
</reference>
<feature type="transmembrane region" description="Helical" evidence="6">
    <location>
        <begin position="142"/>
        <end position="161"/>
    </location>
</feature>
<dbReference type="PROSITE" id="PS50262">
    <property type="entry name" value="G_PROTEIN_RECEP_F1_2"/>
    <property type="match status" value="1"/>
</dbReference>
<proteinExistence type="predicted"/>